<reference evidence="2" key="1">
    <citation type="submission" date="2023-07" db="EMBL/GenBank/DDBJ databases">
        <title>Chryseobacterium sp. GMJ5 Genome sequencing and assembly.</title>
        <authorList>
            <person name="Jung Y."/>
        </authorList>
    </citation>
    <scope>NUCLEOTIDE SEQUENCE [LARGE SCALE GENOMIC DNA]</scope>
    <source>
        <strain evidence="2">GMJ5</strain>
    </source>
</reference>
<gene>
    <name evidence="1" type="ORF">N0B16_06655</name>
</gene>
<evidence type="ECO:0000313" key="1">
    <source>
        <dbReference type="EMBL" id="MCU7614113.1"/>
    </source>
</evidence>
<proteinExistence type="predicted"/>
<dbReference type="EMBL" id="JAOTEN010000002">
    <property type="protein sequence ID" value="MCU7614113.1"/>
    <property type="molecule type" value="Genomic_DNA"/>
</dbReference>
<evidence type="ECO:0000313" key="2">
    <source>
        <dbReference type="Proteomes" id="UP001208114"/>
    </source>
</evidence>
<keyword evidence="2" id="KW-1185">Reference proteome</keyword>
<accession>A0ABT2VVT6</accession>
<name>A0ABT2VVT6_9FLAO</name>
<protein>
    <submittedName>
        <fullName evidence="1">Uncharacterized protein</fullName>
    </submittedName>
</protein>
<dbReference type="Proteomes" id="UP001208114">
    <property type="component" value="Unassembled WGS sequence"/>
</dbReference>
<organism evidence="1 2">
    <name type="scientific">Chryseobacterium gilvum</name>
    <dbReference type="NCBI Taxonomy" id="2976534"/>
    <lineage>
        <taxon>Bacteria</taxon>
        <taxon>Pseudomonadati</taxon>
        <taxon>Bacteroidota</taxon>
        <taxon>Flavobacteriia</taxon>
        <taxon>Flavobacteriales</taxon>
        <taxon>Weeksellaceae</taxon>
        <taxon>Chryseobacterium group</taxon>
        <taxon>Chryseobacterium</taxon>
    </lineage>
</organism>
<sequence>MVDPRVGFTVFDPLVGEREMCSFSASSSCENPFSSRYFLILFPMVAFMAENLF</sequence>
<comment type="caution">
    <text evidence="1">The sequence shown here is derived from an EMBL/GenBank/DDBJ whole genome shotgun (WGS) entry which is preliminary data.</text>
</comment>